<name>A0AA88P608_TACVA</name>
<accession>A0AA88P608</accession>
<dbReference type="Gene3D" id="3.10.20.90">
    <property type="entry name" value="Phosphatidylinositol 3-kinase Catalytic Subunit, Chain A, domain 1"/>
    <property type="match status" value="1"/>
</dbReference>
<gene>
    <name evidence="2" type="ORF">Q7C36_001955</name>
</gene>
<dbReference type="AlphaFoldDB" id="A0AA88P608"/>
<reference evidence="2" key="1">
    <citation type="submission" date="2023-08" db="EMBL/GenBank/DDBJ databases">
        <title>Pelteobagrus vachellii genome.</title>
        <authorList>
            <person name="Liu H."/>
        </authorList>
    </citation>
    <scope>NUCLEOTIDE SEQUENCE</scope>
    <source>
        <strain evidence="2">PRFRI_2022a</strain>
        <tissue evidence="2">Muscle</tissue>
    </source>
</reference>
<comment type="caution">
    <text evidence="2">The sequence shown here is derived from an EMBL/GenBank/DDBJ whole genome shotgun (WGS) entry which is preliminary data.</text>
</comment>
<dbReference type="PROSITE" id="PS50053">
    <property type="entry name" value="UBIQUITIN_2"/>
    <property type="match status" value="1"/>
</dbReference>
<dbReference type="Proteomes" id="UP001187315">
    <property type="component" value="Unassembled WGS sequence"/>
</dbReference>
<proteinExistence type="predicted"/>
<keyword evidence="3" id="KW-1185">Reference proteome</keyword>
<evidence type="ECO:0000313" key="2">
    <source>
        <dbReference type="EMBL" id="KAK2865899.1"/>
    </source>
</evidence>
<sequence length="129" mass="14574">MTTDILTSKCPDYILKWEQIKEPVFSCPFHEPFCHATHSVLQVVFDDPQPENFDVKVFDGSNGSSIPVTIKSTDTTDTLIKMYRQMNPKLQGNLHLAYNGKHVPKHKSMRELGVKPGAMFITYQKCTGG</sequence>
<protein>
    <recommendedName>
        <fullName evidence="1">Ubiquitin-like domain-containing protein</fullName>
    </recommendedName>
</protein>
<dbReference type="EMBL" id="JAVHJS010000002">
    <property type="protein sequence ID" value="KAK2865899.1"/>
    <property type="molecule type" value="Genomic_DNA"/>
</dbReference>
<dbReference type="InterPro" id="IPR000626">
    <property type="entry name" value="Ubiquitin-like_dom"/>
</dbReference>
<organism evidence="2 3">
    <name type="scientific">Tachysurus vachellii</name>
    <name type="common">Darkbarbel catfish</name>
    <name type="synonym">Pelteobagrus vachellii</name>
    <dbReference type="NCBI Taxonomy" id="175792"/>
    <lineage>
        <taxon>Eukaryota</taxon>
        <taxon>Metazoa</taxon>
        <taxon>Chordata</taxon>
        <taxon>Craniata</taxon>
        <taxon>Vertebrata</taxon>
        <taxon>Euteleostomi</taxon>
        <taxon>Actinopterygii</taxon>
        <taxon>Neopterygii</taxon>
        <taxon>Teleostei</taxon>
        <taxon>Ostariophysi</taxon>
        <taxon>Siluriformes</taxon>
        <taxon>Bagridae</taxon>
        <taxon>Tachysurus</taxon>
    </lineage>
</organism>
<feature type="domain" description="Ubiquitin-like" evidence="1">
    <location>
        <begin position="51"/>
        <end position="129"/>
    </location>
</feature>
<dbReference type="InterPro" id="IPR029071">
    <property type="entry name" value="Ubiquitin-like_domsf"/>
</dbReference>
<evidence type="ECO:0000313" key="3">
    <source>
        <dbReference type="Proteomes" id="UP001187315"/>
    </source>
</evidence>
<dbReference type="SUPFAM" id="SSF54236">
    <property type="entry name" value="Ubiquitin-like"/>
    <property type="match status" value="1"/>
</dbReference>
<dbReference type="CDD" id="cd17039">
    <property type="entry name" value="Ubl_ubiquitin_like"/>
    <property type="match status" value="1"/>
</dbReference>
<evidence type="ECO:0000259" key="1">
    <source>
        <dbReference type="PROSITE" id="PS50053"/>
    </source>
</evidence>